<organism evidence="5 6">
    <name type="scientific">Subtercola boreus</name>
    <dbReference type="NCBI Taxonomy" id="120213"/>
    <lineage>
        <taxon>Bacteria</taxon>
        <taxon>Bacillati</taxon>
        <taxon>Actinomycetota</taxon>
        <taxon>Actinomycetes</taxon>
        <taxon>Micrococcales</taxon>
        <taxon>Microbacteriaceae</taxon>
        <taxon>Subtercola</taxon>
    </lineage>
</organism>
<evidence type="ECO:0000259" key="3">
    <source>
        <dbReference type="Pfam" id="PF01408"/>
    </source>
</evidence>
<dbReference type="PANTHER" id="PTHR43818:SF11">
    <property type="entry name" value="BCDNA.GH03377"/>
    <property type="match status" value="1"/>
</dbReference>
<comment type="caution">
    <text evidence="5">The sequence shown here is derived from an EMBL/GenBank/DDBJ whole genome shotgun (WGS) entry which is preliminary data.</text>
</comment>
<dbReference type="Proteomes" id="UP000256541">
    <property type="component" value="Unassembled WGS sequence"/>
</dbReference>
<protein>
    <submittedName>
        <fullName evidence="5">Oxidoreductase</fullName>
    </submittedName>
</protein>
<dbReference type="SUPFAM" id="SSF51735">
    <property type="entry name" value="NAD(P)-binding Rossmann-fold domains"/>
    <property type="match status" value="1"/>
</dbReference>
<keyword evidence="2" id="KW-0520">NAD</keyword>
<evidence type="ECO:0000256" key="1">
    <source>
        <dbReference type="ARBA" id="ARBA00023002"/>
    </source>
</evidence>
<reference evidence="5 6" key="1">
    <citation type="submission" date="2017-04" db="EMBL/GenBank/DDBJ databases">
        <title>Comparative genome analysis of Subtercola boreus.</title>
        <authorList>
            <person name="Cho Y.-J."/>
            <person name="Cho A."/>
            <person name="Kim O.-S."/>
            <person name="Lee J.-I."/>
        </authorList>
    </citation>
    <scope>NUCLEOTIDE SEQUENCE [LARGE SCALE GENOMIC DNA]</scope>
    <source>
        <strain evidence="5 6">P27479</strain>
    </source>
</reference>
<dbReference type="InterPro" id="IPR050463">
    <property type="entry name" value="Gfo/Idh/MocA_oxidrdct_glycsds"/>
</dbReference>
<dbReference type="Pfam" id="PF01408">
    <property type="entry name" value="GFO_IDH_MocA"/>
    <property type="match status" value="1"/>
</dbReference>
<dbReference type="PANTHER" id="PTHR43818">
    <property type="entry name" value="BCDNA.GH03377"/>
    <property type="match status" value="1"/>
</dbReference>
<dbReference type="InterPro" id="IPR055170">
    <property type="entry name" value="GFO_IDH_MocA-like_dom"/>
</dbReference>
<dbReference type="Gene3D" id="3.30.360.10">
    <property type="entry name" value="Dihydrodipicolinate Reductase, domain 2"/>
    <property type="match status" value="1"/>
</dbReference>
<gene>
    <name evidence="5" type="ORF">B7R22_02140</name>
</gene>
<evidence type="ECO:0000256" key="2">
    <source>
        <dbReference type="ARBA" id="ARBA00023027"/>
    </source>
</evidence>
<sequence length="359" mass="38972">MARVHSHAARASGAHLRAIVGSHDASTARAVKELGFERGCRTLAELLGDDSIDVVHICTPNALHYDQVTAVLDSGKHVVCEKPISLTSEDASVLVRLSAGCVATVPFVYRFHPMVREARARVLEGKLGKLYTLHGSYLQDWLLQASDNNWRVDERAGGTSRAFSDIGSHLVDMIEFVSGETIARVCALTRTVHPRRSSDRPVTNEDAACLIVETASGVIGTLAVSQVAAGRKNQLTFELLGEKGSVAFENERPETLWLGGRGSSELLVRDANHLSPEAKRLSTLPAGHPMGYQDAFNAFTRDTYDAVLGRIPFGLPTFVDGLRAVRLTESVIESARLGEWVLTAIEPNKVEPVTTGREQ</sequence>
<dbReference type="InterPro" id="IPR000683">
    <property type="entry name" value="Gfo/Idh/MocA-like_OxRdtase_N"/>
</dbReference>
<dbReference type="EMBL" id="NBXB01000008">
    <property type="protein sequence ID" value="RFA16907.1"/>
    <property type="molecule type" value="Genomic_DNA"/>
</dbReference>
<proteinExistence type="predicted"/>
<accession>A0A3E0W6W3</accession>
<dbReference type="InterPro" id="IPR036291">
    <property type="entry name" value="NAD(P)-bd_dom_sf"/>
</dbReference>
<keyword evidence="1" id="KW-0560">Oxidoreductase</keyword>
<dbReference type="SUPFAM" id="SSF55347">
    <property type="entry name" value="Glyceraldehyde-3-phosphate dehydrogenase-like, C-terminal domain"/>
    <property type="match status" value="1"/>
</dbReference>
<name>A0A3E0W6W3_9MICO</name>
<evidence type="ECO:0000313" key="5">
    <source>
        <dbReference type="EMBL" id="RFA16907.1"/>
    </source>
</evidence>
<feature type="domain" description="Gfo/Idh/MocA-like oxidoreductase N-terminal" evidence="3">
    <location>
        <begin position="9"/>
        <end position="97"/>
    </location>
</feature>
<evidence type="ECO:0000313" key="6">
    <source>
        <dbReference type="Proteomes" id="UP000256541"/>
    </source>
</evidence>
<dbReference type="AlphaFoldDB" id="A0A3E0W6W3"/>
<dbReference type="Gene3D" id="3.40.50.720">
    <property type="entry name" value="NAD(P)-binding Rossmann-like Domain"/>
    <property type="match status" value="1"/>
</dbReference>
<dbReference type="GO" id="GO:0000166">
    <property type="term" value="F:nucleotide binding"/>
    <property type="evidence" value="ECO:0007669"/>
    <property type="project" value="InterPro"/>
</dbReference>
<dbReference type="Pfam" id="PF22725">
    <property type="entry name" value="GFO_IDH_MocA_C3"/>
    <property type="match status" value="1"/>
</dbReference>
<feature type="domain" description="GFO/IDH/MocA-like oxidoreductase" evidence="4">
    <location>
        <begin position="115"/>
        <end position="246"/>
    </location>
</feature>
<dbReference type="GO" id="GO:0016491">
    <property type="term" value="F:oxidoreductase activity"/>
    <property type="evidence" value="ECO:0007669"/>
    <property type="project" value="UniProtKB-KW"/>
</dbReference>
<evidence type="ECO:0000259" key="4">
    <source>
        <dbReference type="Pfam" id="PF22725"/>
    </source>
</evidence>
<dbReference type="OrthoDB" id="9792085at2"/>